<dbReference type="EMBL" id="LT629774">
    <property type="protein sequence ID" value="SDS32034.1"/>
    <property type="molecule type" value="Genomic_DNA"/>
</dbReference>
<feature type="signal peptide" evidence="1">
    <location>
        <begin position="1"/>
        <end position="22"/>
    </location>
</feature>
<keyword evidence="1" id="KW-0732">Signal</keyword>
<proteinExistence type="predicted"/>
<keyword evidence="4" id="KW-1185">Reference proteome</keyword>
<evidence type="ECO:0000259" key="2">
    <source>
        <dbReference type="Pfam" id="PF13648"/>
    </source>
</evidence>
<organism evidence="3 4">
    <name type="scientific">Winogradskyella sediminis</name>
    <dbReference type="NCBI Taxonomy" id="1382466"/>
    <lineage>
        <taxon>Bacteria</taxon>
        <taxon>Pseudomonadati</taxon>
        <taxon>Bacteroidota</taxon>
        <taxon>Flavobacteriia</taxon>
        <taxon>Flavobacteriales</taxon>
        <taxon>Flavobacteriaceae</taxon>
        <taxon>Winogradskyella</taxon>
    </lineage>
</organism>
<sequence length="144" mass="16754">MKKVILLLSVFALVFASCSSDNDDDTSIDPIVGTWKYHKYFENEVEQTVTDCEKEETFIFNSDGTFEYIYYEEDMDGNCLLEESISSTWSNDGDGFYTQYIEGDVATQEIIFENNTFYFEDFYDNGTPNDTSDDTTYKDVFIRQ</sequence>
<dbReference type="AlphaFoldDB" id="A0A1H1R8B9"/>
<evidence type="ECO:0000313" key="4">
    <source>
        <dbReference type="Proteomes" id="UP000198963"/>
    </source>
</evidence>
<protein>
    <submittedName>
        <fullName evidence="3">Lipocalin-like domain-containing protein</fullName>
    </submittedName>
</protein>
<dbReference type="InterPro" id="IPR024311">
    <property type="entry name" value="Lipocalin-like"/>
</dbReference>
<dbReference type="STRING" id="1249933.SAMN04489797_1345"/>
<evidence type="ECO:0000313" key="3">
    <source>
        <dbReference type="EMBL" id="SDS32034.1"/>
    </source>
</evidence>
<dbReference type="PROSITE" id="PS51257">
    <property type="entry name" value="PROKAR_LIPOPROTEIN"/>
    <property type="match status" value="1"/>
</dbReference>
<dbReference type="Pfam" id="PF13648">
    <property type="entry name" value="Lipocalin_4"/>
    <property type="match status" value="1"/>
</dbReference>
<name>A0A1H1R8B9_9FLAO</name>
<feature type="chain" id="PRO_5009258590" evidence="1">
    <location>
        <begin position="23"/>
        <end position="144"/>
    </location>
</feature>
<dbReference type="RefSeq" id="WP_092445505.1">
    <property type="nucleotide sequence ID" value="NZ_JBLXFM010000001.1"/>
</dbReference>
<evidence type="ECO:0000256" key="1">
    <source>
        <dbReference type="SAM" id="SignalP"/>
    </source>
</evidence>
<gene>
    <name evidence="3" type="ORF">SAMN04489797_1345</name>
</gene>
<feature type="domain" description="Lipocalin-like" evidence="2">
    <location>
        <begin position="31"/>
        <end position="110"/>
    </location>
</feature>
<reference evidence="3 4" key="1">
    <citation type="submission" date="2016-10" db="EMBL/GenBank/DDBJ databases">
        <authorList>
            <person name="Varghese N."/>
            <person name="Submissions S."/>
        </authorList>
    </citation>
    <scope>NUCLEOTIDE SEQUENCE [LARGE SCALE GENOMIC DNA]</scope>
    <source>
        <strain evidence="3 4">RHA_55</strain>
    </source>
</reference>
<dbReference type="Proteomes" id="UP000198963">
    <property type="component" value="Chromosome I"/>
</dbReference>
<accession>A0A1H1R8B9</accession>